<protein>
    <submittedName>
        <fullName evidence="2 4">Uncharacterized protein</fullName>
    </submittedName>
</protein>
<keyword evidence="1" id="KW-1133">Transmembrane helix</keyword>
<reference evidence="4" key="1">
    <citation type="submission" date="2016-06" db="UniProtKB">
        <authorList>
            <consortium name="WormBaseParasite"/>
        </authorList>
    </citation>
    <scope>IDENTIFICATION</scope>
</reference>
<organism evidence="4">
    <name type="scientific">Onchocerca flexuosa</name>
    <dbReference type="NCBI Taxonomy" id="387005"/>
    <lineage>
        <taxon>Eukaryota</taxon>
        <taxon>Metazoa</taxon>
        <taxon>Ecdysozoa</taxon>
        <taxon>Nematoda</taxon>
        <taxon>Chromadorea</taxon>
        <taxon>Rhabditida</taxon>
        <taxon>Spirurina</taxon>
        <taxon>Spiruromorpha</taxon>
        <taxon>Filarioidea</taxon>
        <taxon>Onchocercidae</taxon>
        <taxon>Onchocerca</taxon>
    </lineage>
</organism>
<dbReference type="AlphaFoldDB" id="A0A183HIQ3"/>
<accession>A0A183HIQ3</accession>
<evidence type="ECO:0000256" key="1">
    <source>
        <dbReference type="SAM" id="Phobius"/>
    </source>
</evidence>
<dbReference type="WBParaSite" id="OFLC_0000736401-mRNA-1">
    <property type="protein sequence ID" value="OFLC_0000736401-mRNA-1"/>
    <property type="gene ID" value="OFLC_0000736401"/>
</dbReference>
<dbReference type="Proteomes" id="UP000267606">
    <property type="component" value="Unassembled WGS sequence"/>
</dbReference>
<evidence type="ECO:0000313" key="2">
    <source>
        <dbReference type="EMBL" id="VDO50649.1"/>
    </source>
</evidence>
<evidence type="ECO:0000313" key="4">
    <source>
        <dbReference type="WBParaSite" id="OFLC_0000736401-mRNA-1"/>
    </source>
</evidence>
<dbReference type="PROSITE" id="PS51257">
    <property type="entry name" value="PROKAR_LIPOPROTEIN"/>
    <property type="match status" value="1"/>
</dbReference>
<keyword evidence="1" id="KW-0812">Transmembrane</keyword>
<name>A0A183HIQ3_9BILA</name>
<keyword evidence="1" id="KW-0472">Membrane</keyword>
<keyword evidence="3" id="KW-1185">Reference proteome</keyword>
<feature type="transmembrane region" description="Helical" evidence="1">
    <location>
        <begin position="82"/>
        <end position="101"/>
    </location>
</feature>
<reference evidence="2 3" key="2">
    <citation type="submission" date="2018-11" db="EMBL/GenBank/DDBJ databases">
        <authorList>
            <consortium name="Pathogen Informatics"/>
        </authorList>
    </citation>
    <scope>NUCLEOTIDE SEQUENCE [LARGE SCALE GENOMIC DNA]</scope>
</reference>
<sequence>MSKLLTSPSTSQQLSSSCKVDLAENNNDNECSETYEELPLSTNDSVTTKNRSKAAELLAFCQQITLRRIFRLIGYSIGSYPLAYVIAAVIMSIMSFGIYYLKLEDRVRDGYTPTTAPSRHEADLLRQFTNSFGWFFFF</sequence>
<gene>
    <name evidence="2" type="ORF">OFLC_LOCUS7365</name>
</gene>
<proteinExistence type="predicted"/>
<dbReference type="EMBL" id="UZAJ01007647">
    <property type="protein sequence ID" value="VDO50649.1"/>
    <property type="molecule type" value="Genomic_DNA"/>
</dbReference>
<evidence type="ECO:0000313" key="3">
    <source>
        <dbReference type="Proteomes" id="UP000267606"/>
    </source>
</evidence>